<evidence type="ECO:0000259" key="1">
    <source>
        <dbReference type="PROSITE" id="PS50206"/>
    </source>
</evidence>
<keyword evidence="3" id="KW-0808">Transferase</keyword>
<dbReference type="SMART" id="SM00450">
    <property type="entry name" value="RHOD"/>
    <property type="match status" value="1"/>
</dbReference>
<name>A0A0C1R0F8_9CYAN</name>
<comment type="caution">
    <text evidence="3">The sequence shown here is derived from an EMBL/GenBank/DDBJ whole genome shotgun (WGS) entry which is preliminary data.</text>
</comment>
<dbReference type="GO" id="GO:0016740">
    <property type="term" value="F:transferase activity"/>
    <property type="evidence" value="ECO:0007669"/>
    <property type="project" value="UniProtKB-KW"/>
</dbReference>
<dbReference type="PANTHER" id="PTHR43629">
    <property type="entry name" value="PEPTIDYL-PROLYL CIS-TRANS ISOMERASE"/>
    <property type="match status" value="1"/>
</dbReference>
<keyword evidence="4" id="KW-1185">Reference proteome</keyword>
<dbReference type="InterPro" id="IPR001763">
    <property type="entry name" value="Rhodanese-like_dom"/>
</dbReference>
<dbReference type="STRING" id="1479485.DA73_0222020"/>
<evidence type="ECO:0000313" key="2">
    <source>
        <dbReference type="EMBL" id="KAF3887145.1"/>
    </source>
</evidence>
<protein>
    <submittedName>
        <fullName evidence="3">Rhodanese-related sulfurtransferase</fullName>
    </submittedName>
</protein>
<dbReference type="EMBL" id="JHEG04000001">
    <property type="protein sequence ID" value="KAF3887145.1"/>
    <property type="molecule type" value="Genomic_DNA"/>
</dbReference>
<dbReference type="InterPro" id="IPR036873">
    <property type="entry name" value="Rhodanese-like_dom_sf"/>
</dbReference>
<evidence type="ECO:0000313" key="4">
    <source>
        <dbReference type="Proteomes" id="UP000029738"/>
    </source>
</evidence>
<dbReference type="Proteomes" id="UP000029738">
    <property type="component" value="Unassembled WGS sequence"/>
</dbReference>
<dbReference type="OrthoDB" id="9800872at2"/>
<accession>A0A0C1R0F8</accession>
<dbReference type="Pfam" id="PF00581">
    <property type="entry name" value="Rhodanese"/>
    <property type="match status" value="1"/>
</dbReference>
<organism evidence="3">
    <name type="scientific">Tolypothrix bouteillei VB521301</name>
    <dbReference type="NCBI Taxonomy" id="1479485"/>
    <lineage>
        <taxon>Bacteria</taxon>
        <taxon>Bacillati</taxon>
        <taxon>Cyanobacteriota</taxon>
        <taxon>Cyanophyceae</taxon>
        <taxon>Nostocales</taxon>
        <taxon>Tolypothrichaceae</taxon>
        <taxon>Tolypothrix</taxon>
    </lineage>
</organism>
<dbReference type="PANTHER" id="PTHR43629:SF2">
    <property type="entry name" value="RHODANESE-LIKE_PPIC DOMAIN-CONTAINING PROTEIN 12, CHLOROPLASTIC"/>
    <property type="match status" value="1"/>
</dbReference>
<gene>
    <name evidence="3" type="ORF">DA73_0222020</name>
    <name evidence="2" type="ORF">DA73_0400017860</name>
</gene>
<dbReference type="Gene3D" id="3.40.250.10">
    <property type="entry name" value="Rhodanese-like domain"/>
    <property type="match status" value="1"/>
</dbReference>
<dbReference type="AlphaFoldDB" id="A0A0C1R0F8"/>
<sequence>MTGKPFEQEFTQVSVEELGQRLSSQEPDLQLVDVREPQEVAIASIDGFVNLPLSQFANWGEQIQTLLNPHAETWVLCHHGVRSAQMCQWLMTQGFTNVKNIAGGIDAYSYLVDPSIPQY</sequence>
<dbReference type="EMBL" id="JHEG02000048">
    <property type="protein sequence ID" value="KIE11089.1"/>
    <property type="molecule type" value="Genomic_DNA"/>
</dbReference>
<reference evidence="3" key="1">
    <citation type="journal article" date="2015" name="Genome Announc.">
        <title>Draft Genome Sequence of Tolypothrix boutellei Strain VB521301.</title>
        <authorList>
            <person name="Chandrababunaidu M.M."/>
            <person name="Singh D."/>
            <person name="Sen D."/>
            <person name="Bhan S."/>
            <person name="Das S."/>
            <person name="Gupta A."/>
            <person name="Adhikary S.P."/>
            <person name="Tripathy S."/>
        </authorList>
    </citation>
    <scope>NUCLEOTIDE SEQUENCE</scope>
    <source>
        <strain evidence="3">VB521301</strain>
    </source>
</reference>
<reference evidence="2" key="2">
    <citation type="submission" date="2019-11" db="EMBL/GenBank/DDBJ databases">
        <title>Improved Assembly of Tolypothrix boutellei genome.</title>
        <authorList>
            <person name="Sarangi A.N."/>
            <person name="Mukherjee M."/>
            <person name="Ghosh S."/>
            <person name="Singh D."/>
            <person name="Das A."/>
            <person name="Kant S."/>
            <person name="Prusty A."/>
            <person name="Tripathy S."/>
        </authorList>
    </citation>
    <scope>NUCLEOTIDE SEQUENCE</scope>
    <source>
        <strain evidence="2">VB521301</strain>
    </source>
</reference>
<dbReference type="PROSITE" id="PS50206">
    <property type="entry name" value="RHODANESE_3"/>
    <property type="match status" value="1"/>
</dbReference>
<dbReference type="RefSeq" id="WP_038073521.1">
    <property type="nucleotide sequence ID" value="NZ_JHEG04000001.1"/>
</dbReference>
<dbReference type="InterPro" id="IPR052204">
    <property type="entry name" value="PpiC/parvulin_rotamase"/>
</dbReference>
<feature type="domain" description="Rhodanese" evidence="1">
    <location>
        <begin position="25"/>
        <end position="117"/>
    </location>
</feature>
<dbReference type="SUPFAM" id="SSF52821">
    <property type="entry name" value="Rhodanese/Cell cycle control phosphatase"/>
    <property type="match status" value="1"/>
</dbReference>
<proteinExistence type="predicted"/>
<evidence type="ECO:0000313" key="3">
    <source>
        <dbReference type="EMBL" id="KIE11089.1"/>
    </source>
</evidence>